<dbReference type="GO" id="GO:0016020">
    <property type="term" value="C:membrane"/>
    <property type="evidence" value="ECO:0007669"/>
    <property type="project" value="UniProtKB-SubCell"/>
</dbReference>
<protein>
    <recommendedName>
        <fullName evidence="16">Cytochrome P450</fullName>
    </recommendedName>
</protein>
<evidence type="ECO:0000256" key="10">
    <source>
        <dbReference type="ARBA" id="ARBA00023004"/>
    </source>
</evidence>
<dbReference type="InterPro" id="IPR001128">
    <property type="entry name" value="Cyt_P450"/>
</dbReference>
<evidence type="ECO:0000256" key="7">
    <source>
        <dbReference type="ARBA" id="ARBA00022723"/>
    </source>
</evidence>
<comment type="caution">
    <text evidence="14">The sequence shown here is derived from an EMBL/GenBank/DDBJ whole genome shotgun (WGS) entry which is preliminary data.</text>
</comment>
<dbReference type="AlphaFoldDB" id="A0AAW0CMF3"/>
<comment type="similarity">
    <text evidence="4">Belongs to the cytochrome P450 family.</text>
</comment>
<evidence type="ECO:0000256" key="12">
    <source>
        <dbReference type="ARBA" id="ARBA00023136"/>
    </source>
</evidence>
<dbReference type="InterPro" id="IPR036396">
    <property type="entry name" value="Cyt_P450_sf"/>
</dbReference>
<evidence type="ECO:0000256" key="3">
    <source>
        <dbReference type="ARBA" id="ARBA00004721"/>
    </source>
</evidence>
<comment type="subcellular location">
    <subcellularLocation>
        <location evidence="2">Membrane</location>
    </subcellularLocation>
</comment>
<dbReference type="Gene3D" id="1.10.630.10">
    <property type="entry name" value="Cytochrome P450"/>
    <property type="match status" value="1"/>
</dbReference>
<dbReference type="GO" id="GO:0005506">
    <property type="term" value="F:iron ion binding"/>
    <property type="evidence" value="ECO:0007669"/>
    <property type="project" value="InterPro"/>
</dbReference>
<keyword evidence="6" id="KW-0812">Transmembrane</keyword>
<proteinExistence type="inferred from homology"/>
<dbReference type="PANTHER" id="PTHR24305">
    <property type="entry name" value="CYTOCHROME P450"/>
    <property type="match status" value="1"/>
</dbReference>
<keyword evidence="5 13" id="KW-0349">Heme</keyword>
<keyword evidence="12" id="KW-0472">Membrane</keyword>
<accession>A0AAW0CMF3</accession>
<evidence type="ECO:0000256" key="9">
    <source>
        <dbReference type="ARBA" id="ARBA00023002"/>
    </source>
</evidence>
<evidence type="ECO:0000256" key="5">
    <source>
        <dbReference type="ARBA" id="ARBA00022617"/>
    </source>
</evidence>
<keyword evidence="8" id="KW-1133">Transmembrane helix</keyword>
<evidence type="ECO:0000256" key="4">
    <source>
        <dbReference type="ARBA" id="ARBA00010617"/>
    </source>
</evidence>
<dbReference type="PANTHER" id="PTHR24305:SF166">
    <property type="entry name" value="CYTOCHROME P450 12A4, MITOCHONDRIAL-RELATED"/>
    <property type="match status" value="1"/>
</dbReference>
<keyword evidence="10 13" id="KW-0408">Iron</keyword>
<dbReference type="PRINTS" id="PR00385">
    <property type="entry name" value="P450"/>
</dbReference>
<reference evidence="14 15" key="1">
    <citation type="submission" date="2024-01" db="EMBL/GenBank/DDBJ databases">
        <title>A draft genome for a cacao thread blight-causing isolate of Paramarasmius palmivorus.</title>
        <authorList>
            <person name="Baruah I.K."/>
            <person name="Bukari Y."/>
            <person name="Amoako-Attah I."/>
            <person name="Meinhardt L.W."/>
            <person name="Bailey B.A."/>
            <person name="Cohen S.P."/>
        </authorList>
    </citation>
    <scope>NUCLEOTIDE SEQUENCE [LARGE SCALE GENOMIC DNA]</scope>
    <source>
        <strain evidence="14 15">GH-12</strain>
    </source>
</reference>
<name>A0AAW0CMF3_9AGAR</name>
<keyword evidence="9" id="KW-0560">Oxidoreductase</keyword>
<evidence type="ECO:0000256" key="1">
    <source>
        <dbReference type="ARBA" id="ARBA00001971"/>
    </source>
</evidence>
<dbReference type="InterPro" id="IPR002401">
    <property type="entry name" value="Cyt_P450_E_grp-I"/>
</dbReference>
<comment type="cofactor">
    <cofactor evidence="1 13">
        <name>heme</name>
        <dbReference type="ChEBI" id="CHEBI:30413"/>
    </cofactor>
</comment>
<dbReference type="GO" id="GO:0016705">
    <property type="term" value="F:oxidoreductase activity, acting on paired donors, with incorporation or reduction of molecular oxygen"/>
    <property type="evidence" value="ECO:0007669"/>
    <property type="project" value="InterPro"/>
</dbReference>
<evidence type="ECO:0000256" key="2">
    <source>
        <dbReference type="ARBA" id="ARBA00004370"/>
    </source>
</evidence>
<dbReference type="InterPro" id="IPR050121">
    <property type="entry name" value="Cytochrome_P450_monoxygenase"/>
</dbReference>
<keyword evidence="15" id="KW-1185">Reference proteome</keyword>
<feature type="binding site" description="axial binding residue" evidence="13">
    <location>
        <position position="397"/>
    </location>
    <ligand>
        <name>heme</name>
        <dbReference type="ChEBI" id="CHEBI:30413"/>
    </ligand>
    <ligandPart>
        <name>Fe</name>
        <dbReference type="ChEBI" id="CHEBI:18248"/>
    </ligandPart>
</feature>
<evidence type="ECO:0008006" key="16">
    <source>
        <dbReference type="Google" id="ProtNLM"/>
    </source>
</evidence>
<evidence type="ECO:0000256" key="6">
    <source>
        <dbReference type="ARBA" id="ARBA00022692"/>
    </source>
</evidence>
<evidence type="ECO:0000256" key="11">
    <source>
        <dbReference type="ARBA" id="ARBA00023033"/>
    </source>
</evidence>
<organism evidence="14 15">
    <name type="scientific">Paramarasmius palmivorus</name>
    <dbReference type="NCBI Taxonomy" id="297713"/>
    <lineage>
        <taxon>Eukaryota</taxon>
        <taxon>Fungi</taxon>
        <taxon>Dikarya</taxon>
        <taxon>Basidiomycota</taxon>
        <taxon>Agaricomycotina</taxon>
        <taxon>Agaricomycetes</taxon>
        <taxon>Agaricomycetidae</taxon>
        <taxon>Agaricales</taxon>
        <taxon>Marasmiineae</taxon>
        <taxon>Marasmiaceae</taxon>
        <taxon>Paramarasmius</taxon>
    </lineage>
</organism>
<dbReference type="Pfam" id="PF00067">
    <property type="entry name" value="p450"/>
    <property type="match status" value="1"/>
</dbReference>
<keyword evidence="7 13" id="KW-0479">Metal-binding</keyword>
<dbReference type="GO" id="GO:0004497">
    <property type="term" value="F:monooxygenase activity"/>
    <property type="evidence" value="ECO:0007669"/>
    <property type="project" value="UniProtKB-KW"/>
</dbReference>
<gene>
    <name evidence="14" type="ORF">VNI00_009718</name>
</gene>
<evidence type="ECO:0000313" key="14">
    <source>
        <dbReference type="EMBL" id="KAK7040252.1"/>
    </source>
</evidence>
<evidence type="ECO:0000256" key="13">
    <source>
        <dbReference type="PIRSR" id="PIRSR602401-1"/>
    </source>
</evidence>
<dbReference type="Proteomes" id="UP001383192">
    <property type="component" value="Unassembled WGS sequence"/>
</dbReference>
<evidence type="ECO:0000256" key="8">
    <source>
        <dbReference type="ARBA" id="ARBA00022989"/>
    </source>
</evidence>
<dbReference type="GO" id="GO:0020037">
    <property type="term" value="F:heme binding"/>
    <property type="evidence" value="ECO:0007669"/>
    <property type="project" value="InterPro"/>
</dbReference>
<comment type="pathway">
    <text evidence="3">Secondary metabolite biosynthesis; terpenoid biosynthesis.</text>
</comment>
<dbReference type="EMBL" id="JAYKXP010000037">
    <property type="protein sequence ID" value="KAK7040252.1"/>
    <property type="molecule type" value="Genomic_DNA"/>
</dbReference>
<sequence>MGTKLVWTTDWKALSYILQNDLDWQKGEGLRFTLNRILGNGLLATEGARHRLQRRVMNPAFGPAQIRELTPIFLDKSVKLRDIWTSLIDPESGSTQVDALSWLSKMTLDVIGEAGFDYKFNALDGEANELGEAYSSIFRTGHHQNDWFFVILGVVQEMFPFLRALPEIHTPLRVAMQTTTRIATELLYDRKTALAAAGEKGDAWHTKDLLSLCVRSNMSINLTEEQKMCDDDVISQVRTFLVAGHETTATATTLALLALTERPDVQQKLRHELLAVATDSPTMDQLNALPYLDVVVRECLRHYPSGPTTSRVAMKDDVVPLAQPYTDRKGVVHHQLRVKKGTGVFIPISTINRDKDLWGEDADVFNPDRWENIPEAAASVPGVWGNMLTFLSGHRACIGWRFSIVEMKALLFTLVRAFEFELAVPREDILIKRASLVQRPEVKGKGNQLPLIIKPVRSID</sequence>
<dbReference type="PRINTS" id="PR00463">
    <property type="entry name" value="EP450I"/>
</dbReference>
<evidence type="ECO:0000313" key="15">
    <source>
        <dbReference type="Proteomes" id="UP001383192"/>
    </source>
</evidence>
<dbReference type="SUPFAM" id="SSF48264">
    <property type="entry name" value="Cytochrome P450"/>
    <property type="match status" value="1"/>
</dbReference>
<keyword evidence="11" id="KW-0503">Monooxygenase</keyword>